<proteinExistence type="predicted"/>
<dbReference type="Proteomes" id="UP000760494">
    <property type="component" value="Unassembled WGS sequence"/>
</dbReference>
<dbReference type="EMBL" id="CABFJX010000201">
    <property type="protein sequence ID" value="VTT67178.1"/>
    <property type="molecule type" value="Genomic_DNA"/>
</dbReference>
<gene>
    <name evidence="1" type="ORF">C2S_6818</name>
</gene>
<accession>A0A2H3SKT5</accession>
<protein>
    <submittedName>
        <fullName evidence="1">Uncharacterized protein</fullName>
    </submittedName>
</protein>
<evidence type="ECO:0000313" key="2">
    <source>
        <dbReference type="Proteomes" id="UP000760494"/>
    </source>
</evidence>
<dbReference type="AlphaFoldDB" id="A0A2H3SKT5"/>
<sequence>MTAQHRIAQYDTVLNARKSAISYTPSPSLVSFAVSSTGPSEVATDKITDEYLVALAIRDTPALFMQKPAPVGTTTADPVVQTRCRLALMQYGFLETKEIKKWSETFTHRIGTGSAKRRIYTAN</sequence>
<organism evidence="1 2">
    <name type="scientific">Fusarium fujikuroi</name>
    <name type="common">Bakanae and foot rot disease fungus</name>
    <name type="synonym">Gibberella fujikuroi</name>
    <dbReference type="NCBI Taxonomy" id="5127"/>
    <lineage>
        <taxon>Eukaryota</taxon>
        <taxon>Fungi</taxon>
        <taxon>Dikarya</taxon>
        <taxon>Ascomycota</taxon>
        <taxon>Pezizomycotina</taxon>
        <taxon>Sordariomycetes</taxon>
        <taxon>Hypocreomycetidae</taxon>
        <taxon>Hypocreales</taxon>
        <taxon>Nectriaceae</taxon>
        <taxon>Fusarium</taxon>
        <taxon>Fusarium fujikuroi species complex</taxon>
    </lineage>
</organism>
<evidence type="ECO:0000313" key="1">
    <source>
        <dbReference type="EMBL" id="VTT67178.1"/>
    </source>
</evidence>
<comment type="caution">
    <text evidence="1">The sequence shown here is derived from an EMBL/GenBank/DDBJ whole genome shotgun (WGS) entry which is preliminary data.</text>
</comment>
<reference evidence="1" key="1">
    <citation type="submission" date="2019-05" db="EMBL/GenBank/DDBJ databases">
        <authorList>
            <person name="Piombo E."/>
        </authorList>
    </citation>
    <scope>NUCLEOTIDE SEQUENCE</scope>
    <source>
        <strain evidence="1">C2S</strain>
    </source>
</reference>
<name>A0A2H3SKT5_FUSFU</name>